<accession>A0A6G1GAU7</accession>
<dbReference type="RefSeq" id="XP_033536662.1">
    <property type="nucleotide sequence ID" value="XM_033677985.1"/>
</dbReference>
<feature type="region of interest" description="Disordered" evidence="1">
    <location>
        <begin position="149"/>
        <end position="170"/>
    </location>
</feature>
<reference evidence="4" key="2">
    <citation type="submission" date="2020-04" db="EMBL/GenBank/DDBJ databases">
        <authorList>
            <consortium name="NCBI Genome Project"/>
        </authorList>
    </citation>
    <scope>NUCLEOTIDE SEQUENCE</scope>
    <source>
        <strain evidence="4">CBS 781.70</strain>
    </source>
</reference>
<organism evidence="2">
    <name type="scientific">Eremomyces bilateralis CBS 781.70</name>
    <dbReference type="NCBI Taxonomy" id="1392243"/>
    <lineage>
        <taxon>Eukaryota</taxon>
        <taxon>Fungi</taxon>
        <taxon>Dikarya</taxon>
        <taxon>Ascomycota</taxon>
        <taxon>Pezizomycotina</taxon>
        <taxon>Dothideomycetes</taxon>
        <taxon>Dothideomycetes incertae sedis</taxon>
        <taxon>Eremomycetales</taxon>
        <taxon>Eremomycetaceae</taxon>
        <taxon>Eremomyces</taxon>
    </lineage>
</organism>
<reference evidence="2 4" key="1">
    <citation type="submission" date="2020-01" db="EMBL/GenBank/DDBJ databases">
        <authorList>
            <consortium name="DOE Joint Genome Institute"/>
            <person name="Haridas S."/>
            <person name="Albert R."/>
            <person name="Binder M."/>
            <person name="Bloem J."/>
            <person name="Labutti K."/>
            <person name="Salamov A."/>
            <person name="Andreopoulos B."/>
            <person name="Baker S.E."/>
            <person name="Barry K."/>
            <person name="Bills G."/>
            <person name="Bluhm B.H."/>
            <person name="Cannon C."/>
            <person name="Castanera R."/>
            <person name="Culley D.E."/>
            <person name="Daum C."/>
            <person name="Ezra D."/>
            <person name="Gonzalez J.B."/>
            <person name="Henrissat B."/>
            <person name="Kuo A."/>
            <person name="Liang C."/>
            <person name="Lipzen A."/>
            <person name="Lutzoni F."/>
            <person name="Magnuson J."/>
            <person name="Mondo S."/>
            <person name="Nolan M."/>
            <person name="Ohm R."/>
            <person name="Pangilinan J."/>
            <person name="Park H.-J."/>
            <person name="Ramirez L."/>
            <person name="Alfaro M."/>
            <person name="Sun H."/>
            <person name="Tritt A."/>
            <person name="Yoshinaga Y."/>
            <person name="Zwiers L.-H."/>
            <person name="Turgeon B.G."/>
            <person name="Goodwin S.B."/>
            <person name="Spatafora J.W."/>
            <person name="Crous P.W."/>
            <person name="Grigoriev I.V."/>
        </authorList>
    </citation>
    <scope>NUCLEOTIDE SEQUENCE</scope>
    <source>
        <strain evidence="2 4">CBS 781.70</strain>
    </source>
</reference>
<protein>
    <submittedName>
        <fullName evidence="2 4">Uncharacterized protein</fullName>
    </submittedName>
</protein>
<feature type="region of interest" description="Disordered" evidence="1">
    <location>
        <begin position="664"/>
        <end position="687"/>
    </location>
</feature>
<dbReference type="GeneID" id="54418555"/>
<gene>
    <name evidence="2 4" type="ORF">P152DRAFT_447299</name>
</gene>
<reference evidence="4" key="3">
    <citation type="submission" date="2025-04" db="UniProtKB">
        <authorList>
            <consortium name="RefSeq"/>
        </authorList>
    </citation>
    <scope>IDENTIFICATION</scope>
    <source>
        <strain evidence="4">CBS 781.70</strain>
    </source>
</reference>
<dbReference type="AlphaFoldDB" id="A0A6G1GAU7"/>
<keyword evidence="3" id="KW-1185">Reference proteome</keyword>
<dbReference type="Proteomes" id="UP000504638">
    <property type="component" value="Unplaced"/>
</dbReference>
<dbReference type="EMBL" id="ML975152">
    <property type="protein sequence ID" value="KAF1815031.1"/>
    <property type="molecule type" value="Genomic_DNA"/>
</dbReference>
<evidence type="ECO:0000256" key="1">
    <source>
        <dbReference type="SAM" id="MobiDB-lite"/>
    </source>
</evidence>
<evidence type="ECO:0000313" key="4">
    <source>
        <dbReference type="RefSeq" id="XP_033536662.1"/>
    </source>
</evidence>
<name>A0A6G1GAU7_9PEZI</name>
<evidence type="ECO:0000313" key="2">
    <source>
        <dbReference type="EMBL" id="KAF1815031.1"/>
    </source>
</evidence>
<dbReference type="OrthoDB" id="1744869at2759"/>
<proteinExistence type="predicted"/>
<sequence>MNLSRSLKGPYCCPKAIAHYASPSASSYRSTLYFRTTTVSRFQVAQFSRRWAHSSHKQSFLAATVTTSSPDATPIDDLVARLDANIWVKNGAEPRCWIFLVSRGLAHQLGDDEGFIRRSISHLTGGQSVERQFAAALAVVDRISRPIARPNDGEHTIGGSTTRIKHPHTRNDGDEGICILQLEESCVGITTATANSSTSSRPIYIEFNPTPIAASNIPPRHVDSTVHAVEFPSANTLFQLGRERTIFMYESREDCDGIRSLGRTLVEKISIRLQWPRNAAVSGARPATLNVPIYPLTQPAKVVDCMGNIVRRVSDIQASASDPPTERPASSELEQSVSELFQAQGIQPQAIPVWALVLPPDAVGEREGPVALQDYWESNPPKSDPTVPQRIAQGATFRRVLSGGGGYGKKQGLIALDYRFDDSLREFDRFDISGELGSHPNLAGFAEHVKKGSHIQFFTNFIPETAASMQKRDPKVDVRSVEFGTIPNLDNELPLNTDSSNEAEIASFSNHVGILSGQGLGISFCHGALTEEKHNISVDIPYSRLEVCHDTVSPQTDFDSSVLGRSVKQSVEKLPTAFRRVHIKAVETSPMTSQESLQLPSALNLSVRSNPSRPIPGPSQLISRAIPTKLEGNFHRDVQKKHDPAPEEVFGVVRKAFSLRPRSTGRLALENQPRDYSFPSGSSANDGPLPLRIEKQTDMVNHVLGIIGSSSRSR</sequence>
<evidence type="ECO:0000313" key="3">
    <source>
        <dbReference type="Proteomes" id="UP000504638"/>
    </source>
</evidence>